<feature type="domain" description="MacB-like periplasmic core" evidence="9">
    <location>
        <begin position="22"/>
        <end position="249"/>
    </location>
</feature>
<dbReference type="PANTHER" id="PTHR30572:SF4">
    <property type="entry name" value="ABC TRANSPORTER PERMEASE YTRF"/>
    <property type="match status" value="1"/>
</dbReference>
<feature type="transmembrane region" description="Helical" evidence="7">
    <location>
        <begin position="287"/>
        <end position="309"/>
    </location>
</feature>
<proteinExistence type="inferred from homology"/>
<dbReference type="Pfam" id="PF02687">
    <property type="entry name" value="FtsX"/>
    <property type="match status" value="1"/>
</dbReference>
<protein>
    <submittedName>
        <fullName evidence="10">ABC transporter permease</fullName>
    </submittedName>
</protein>
<dbReference type="Pfam" id="PF12704">
    <property type="entry name" value="MacB_PCD"/>
    <property type="match status" value="1"/>
</dbReference>
<dbReference type="InterPro" id="IPR003838">
    <property type="entry name" value="ABC3_permease_C"/>
</dbReference>
<evidence type="ECO:0000256" key="6">
    <source>
        <dbReference type="ARBA" id="ARBA00038076"/>
    </source>
</evidence>
<gene>
    <name evidence="10" type="ORF">P8935_12890</name>
</gene>
<feature type="transmembrane region" description="Helical" evidence="7">
    <location>
        <begin position="341"/>
        <end position="366"/>
    </location>
</feature>
<evidence type="ECO:0000259" key="8">
    <source>
        <dbReference type="Pfam" id="PF02687"/>
    </source>
</evidence>
<sequence length="417" mass="44756">MQNFTDTLSEVFRAIAANKLRSFLTMFGIAWGVGSLLVLVGLGEGFRSGQHRNLAKLGNDLIMMWNGTIPAVANQHTGMRPYQLTLADAEVVKQLPELRAATVELSRSDLYEVSQFSNTSSHVMGVWPNYTQVRYIPMAQGRFINDMDVSDHRRVAVLGSKAAMLLFPGRPMVGEAITVNGTEFKIVGAVEKISRGNQDFDDQKVYVPVTTMLELYPLKGDNIAKDALTSIQYQPKKAGNATAAVAAVHRVIAERHGFDPSLKDAFQEWDTIKEMKMVGAIFNAMDIFLGGVGIVTLGLGAVGIINIMLVSVSERTSEIGLRKALGATKGSIMGQFFWEGLLLTAVSGAIGIAASAGLMAALQALLTGKMPGWDPPRLVPWSAALAMGTLVLSGIAAGLYPASKAAAMDPVEALRKD</sequence>
<dbReference type="GO" id="GO:0022857">
    <property type="term" value="F:transmembrane transporter activity"/>
    <property type="evidence" value="ECO:0007669"/>
    <property type="project" value="TreeGrafter"/>
</dbReference>
<dbReference type="InterPro" id="IPR025857">
    <property type="entry name" value="MacB_PCD"/>
</dbReference>
<evidence type="ECO:0000256" key="2">
    <source>
        <dbReference type="ARBA" id="ARBA00022475"/>
    </source>
</evidence>
<dbReference type="PANTHER" id="PTHR30572">
    <property type="entry name" value="MEMBRANE COMPONENT OF TRANSPORTER-RELATED"/>
    <property type="match status" value="1"/>
</dbReference>
<name>A0AAU7DDQ5_9BACT</name>
<dbReference type="GO" id="GO:0005886">
    <property type="term" value="C:plasma membrane"/>
    <property type="evidence" value="ECO:0007669"/>
    <property type="project" value="UniProtKB-SubCell"/>
</dbReference>
<keyword evidence="5 7" id="KW-0472">Membrane</keyword>
<evidence type="ECO:0000313" key="10">
    <source>
        <dbReference type="EMBL" id="XBH15465.1"/>
    </source>
</evidence>
<dbReference type="EMBL" id="CP121196">
    <property type="protein sequence ID" value="XBH15465.1"/>
    <property type="molecule type" value="Genomic_DNA"/>
</dbReference>
<evidence type="ECO:0000256" key="5">
    <source>
        <dbReference type="ARBA" id="ARBA00023136"/>
    </source>
</evidence>
<reference evidence="10" key="1">
    <citation type="submission" date="2023-03" db="EMBL/GenBank/DDBJ databases">
        <title>Edaphobacter sp.</title>
        <authorList>
            <person name="Huber K.J."/>
            <person name="Papendorf J."/>
            <person name="Pilke C."/>
            <person name="Bunk B."/>
            <person name="Sproeer C."/>
            <person name="Pester M."/>
        </authorList>
    </citation>
    <scope>NUCLEOTIDE SEQUENCE</scope>
    <source>
        <strain evidence="10">DSM 110680</strain>
    </source>
</reference>
<feature type="transmembrane region" description="Helical" evidence="7">
    <location>
        <begin position="378"/>
        <end position="400"/>
    </location>
</feature>
<comment type="similarity">
    <text evidence="6">Belongs to the ABC-4 integral membrane protein family.</text>
</comment>
<evidence type="ECO:0000256" key="4">
    <source>
        <dbReference type="ARBA" id="ARBA00022989"/>
    </source>
</evidence>
<feature type="transmembrane region" description="Helical" evidence="7">
    <location>
        <begin position="20"/>
        <end position="42"/>
    </location>
</feature>
<evidence type="ECO:0000256" key="3">
    <source>
        <dbReference type="ARBA" id="ARBA00022692"/>
    </source>
</evidence>
<accession>A0AAU7DDQ5</accession>
<evidence type="ECO:0000256" key="1">
    <source>
        <dbReference type="ARBA" id="ARBA00004651"/>
    </source>
</evidence>
<evidence type="ECO:0000256" key="7">
    <source>
        <dbReference type="SAM" id="Phobius"/>
    </source>
</evidence>
<keyword evidence="4 7" id="KW-1133">Transmembrane helix</keyword>
<dbReference type="InterPro" id="IPR050250">
    <property type="entry name" value="Macrolide_Exporter_MacB"/>
</dbReference>
<keyword evidence="2" id="KW-1003">Cell membrane</keyword>
<comment type="subcellular location">
    <subcellularLocation>
        <location evidence="1">Cell membrane</location>
        <topology evidence="1">Multi-pass membrane protein</topology>
    </subcellularLocation>
</comment>
<feature type="domain" description="ABC3 transporter permease C-terminal" evidence="8">
    <location>
        <begin position="292"/>
        <end position="410"/>
    </location>
</feature>
<evidence type="ECO:0000259" key="9">
    <source>
        <dbReference type="Pfam" id="PF12704"/>
    </source>
</evidence>
<dbReference type="RefSeq" id="WP_348260698.1">
    <property type="nucleotide sequence ID" value="NZ_CP121196.1"/>
</dbReference>
<organism evidence="10">
    <name type="scientific">Telmatobacter sp. DSM 110680</name>
    <dbReference type="NCBI Taxonomy" id="3036704"/>
    <lineage>
        <taxon>Bacteria</taxon>
        <taxon>Pseudomonadati</taxon>
        <taxon>Acidobacteriota</taxon>
        <taxon>Terriglobia</taxon>
        <taxon>Terriglobales</taxon>
        <taxon>Acidobacteriaceae</taxon>
        <taxon>Telmatobacter</taxon>
    </lineage>
</organism>
<keyword evidence="3 7" id="KW-0812">Transmembrane</keyword>
<dbReference type="AlphaFoldDB" id="A0AAU7DDQ5"/>